<evidence type="ECO:0000313" key="9">
    <source>
        <dbReference type="Proteomes" id="UP000177169"/>
    </source>
</evidence>
<evidence type="ECO:0000256" key="3">
    <source>
        <dbReference type="ARBA" id="ARBA00022692"/>
    </source>
</evidence>
<dbReference type="InterPro" id="IPR004477">
    <property type="entry name" value="ComEC_N"/>
</dbReference>
<keyword evidence="5 6" id="KW-0472">Membrane</keyword>
<name>A0A1F7Z389_9BACT</name>
<dbReference type="Pfam" id="PF03772">
    <property type="entry name" value="Competence"/>
    <property type="match status" value="1"/>
</dbReference>
<reference evidence="8 9" key="1">
    <citation type="journal article" date="2016" name="Nat. Commun.">
        <title>Thousands of microbial genomes shed light on interconnected biogeochemical processes in an aquifer system.</title>
        <authorList>
            <person name="Anantharaman K."/>
            <person name="Brown C.T."/>
            <person name="Hug L.A."/>
            <person name="Sharon I."/>
            <person name="Castelle C.J."/>
            <person name="Probst A.J."/>
            <person name="Thomas B.C."/>
            <person name="Singh A."/>
            <person name="Wilkins M.J."/>
            <person name="Karaoz U."/>
            <person name="Brodie E.L."/>
            <person name="Williams K.H."/>
            <person name="Hubbard S.S."/>
            <person name="Banfield J.F."/>
        </authorList>
    </citation>
    <scope>NUCLEOTIDE SEQUENCE [LARGE SCALE GENOMIC DNA]</scope>
</reference>
<feature type="domain" description="ComEC/Rec2-related protein" evidence="7">
    <location>
        <begin position="127"/>
        <end position="351"/>
    </location>
</feature>
<dbReference type="InterPro" id="IPR052159">
    <property type="entry name" value="Competence_DNA_uptake"/>
</dbReference>
<gene>
    <name evidence="8" type="ORF">A3D01_00120</name>
</gene>
<evidence type="ECO:0000256" key="2">
    <source>
        <dbReference type="ARBA" id="ARBA00022475"/>
    </source>
</evidence>
<evidence type="ECO:0000256" key="1">
    <source>
        <dbReference type="ARBA" id="ARBA00004651"/>
    </source>
</evidence>
<evidence type="ECO:0000256" key="6">
    <source>
        <dbReference type="SAM" id="Phobius"/>
    </source>
</evidence>
<evidence type="ECO:0000256" key="4">
    <source>
        <dbReference type="ARBA" id="ARBA00022989"/>
    </source>
</evidence>
<dbReference type="GO" id="GO:0005886">
    <property type="term" value="C:plasma membrane"/>
    <property type="evidence" value="ECO:0007669"/>
    <property type="project" value="UniProtKB-SubCell"/>
</dbReference>
<evidence type="ECO:0000256" key="5">
    <source>
        <dbReference type="ARBA" id="ARBA00023136"/>
    </source>
</evidence>
<keyword evidence="3 6" id="KW-0812">Transmembrane</keyword>
<feature type="transmembrane region" description="Helical" evidence="6">
    <location>
        <begin position="307"/>
        <end position="329"/>
    </location>
</feature>
<feature type="transmembrane region" description="Helical" evidence="6">
    <location>
        <begin position="277"/>
        <end position="295"/>
    </location>
</feature>
<organism evidence="8 9">
    <name type="scientific">Candidatus Woesebacteria bacterium RIFCSPHIGHO2_02_FULL_39_13</name>
    <dbReference type="NCBI Taxonomy" id="1802505"/>
    <lineage>
        <taxon>Bacteria</taxon>
        <taxon>Candidatus Woeseibacteriota</taxon>
    </lineage>
</organism>
<feature type="transmembrane region" description="Helical" evidence="6">
    <location>
        <begin position="336"/>
        <end position="354"/>
    </location>
</feature>
<accession>A0A1F7Z389</accession>
<dbReference type="PANTHER" id="PTHR30619">
    <property type="entry name" value="DNA INTERNALIZATION/COMPETENCE PROTEIN COMEC/REC2"/>
    <property type="match status" value="1"/>
</dbReference>
<dbReference type="EMBL" id="MGGR01000009">
    <property type="protein sequence ID" value="OGM34123.1"/>
    <property type="molecule type" value="Genomic_DNA"/>
</dbReference>
<feature type="transmembrane region" description="Helical" evidence="6">
    <location>
        <begin position="149"/>
        <end position="173"/>
    </location>
</feature>
<comment type="caution">
    <text evidence="8">The sequence shown here is derived from an EMBL/GenBank/DDBJ whole genome shotgun (WGS) entry which is preliminary data.</text>
</comment>
<feature type="transmembrane region" description="Helical" evidence="6">
    <location>
        <begin position="238"/>
        <end position="257"/>
    </location>
</feature>
<dbReference type="AlphaFoldDB" id="A0A1F7Z389"/>
<comment type="subcellular location">
    <subcellularLocation>
        <location evidence="1">Cell membrane</location>
        <topology evidence="1">Multi-pass membrane protein</topology>
    </subcellularLocation>
</comment>
<dbReference type="Proteomes" id="UP000177169">
    <property type="component" value="Unassembled WGS sequence"/>
</dbReference>
<evidence type="ECO:0000259" key="7">
    <source>
        <dbReference type="Pfam" id="PF03772"/>
    </source>
</evidence>
<evidence type="ECO:0000313" key="8">
    <source>
        <dbReference type="EMBL" id="OGM34123.1"/>
    </source>
</evidence>
<feature type="transmembrane region" description="Helical" evidence="6">
    <location>
        <begin position="185"/>
        <end position="211"/>
    </location>
</feature>
<keyword evidence="4 6" id="KW-1133">Transmembrane helix</keyword>
<dbReference type="PANTHER" id="PTHR30619:SF1">
    <property type="entry name" value="RECOMBINATION PROTEIN 2"/>
    <property type="match status" value="1"/>
</dbReference>
<sequence>MRNLLWVLLFVLITLRVFLYHTLRPSYPDGTKIRIEDKLATEPVRYDNSQYLRLSGLSFYLPLYPEVTYGDSLIVEGVVEKDKLNQAKLIKVKPNQALILNLRKNLVKVFEKSLPNPHSALVAGVSIGSKTNIDPIFWESLKKTGTAHVVVASGLNVTLVAGFLFGVLVVFLSRRRAILIATFGIWLYAFIAGFDAPIVRAAIMGSLAFLAQELGRLNFALRTLFVTGLVMILFKPEWVSDLGFWLSFAATISILIFNKKIEKLIDFIRIDFFREGLATTLAAQIGVAPILYASFGQFNILSPLINAAVLWTIPPITIIGMIGGILGLVNLTLGKIILWLSYPLTSWFVFTINLF</sequence>
<protein>
    <recommendedName>
        <fullName evidence="7">ComEC/Rec2-related protein domain-containing protein</fullName>
    </recommendedName>
</protein>
<keyword evidence="2" id="KW-1003">Cell membrane</keyword>
<dbReference type="STRING" id="1802505.A3D01_00120"/>
<proteinExistence type="predicted"/>
<dbReference type="NCBIfam" id="TIGR00360">
    <property type="entry name" value="ComEC_N-term"/>
    <property type="match status" value="1"/>
</dbReference>